<evidence type="ECO:0000313" key="2">
    <source>
        <dbReference type="EMBL" id="CAG8979533.1"/>
    </source>
</evidence>
<feature type="region of interest" description="Disordered" evidence="1">
    <location>
        <begin position="1"/>
        <end position="219"/>
    </location>
</feature>
<sequence length="477" mass="54621">MPRHFASQPSTMSNRKENRFQPYQLKRESMYSTDFSEPKRSKREHYSGPTSLRQRNHRGDDEISDSSRRRNSFNPHQTGYRSRRDSDIDWKKPWPRGETPSSVYQATPSERETDHWRPDGTEMRKYPRQDSLDDRPLSMPYLPGDTPSNIGVRSTDRYRPSNPFLPRDTPFTRGVSDTDRYRPSNECRQQVKQERGVPWTDRSANEALPQTEGGRDASQSQIEAELFSAELDKLIRESSALFDSERSRVSSPFHQSIDQVLSSDTNNVFVSQTQFHEAEPSQDRRLSSQSLSFSSGVGNGGGWCEKKWLSSQAACTDVPWTYFNSAPSGSQNPTDQVTAPFSPSHASNTIRDPFGQISECALLGPSAFCSHSVSDFDEEVEVAMPVSYTHDMDWARLRLKDFVEKYHGYGDELAAESSILKKRKTPARAEEKSNIPKPLKKFRYESSRWWKKVVESKAQTWGSEDELVSQVHYCPVQ</sequence>
<evidence type="ECO:0000256" key="1">
    <source>
        <dbReference type="SAM" id="MobiDB-lite"/>
    </source>
</evidence>
<dbReference type="Proteomes" id="UP000701801">
    <property type="component" value="Unassembled WGS sequence"/>
</dbReference>
<accession>A0A9N9LTE8</accession>
<protein>
    <submittedName>
        <fullName evidence="2">Uncharacterized protein</fullName>
    </submittedName>
</protein>
<dbReference type="EMBL" id="CAJVRM010000318">
    <property type="protein sequence ID" value="CAG8979533.1"/>
    <property type="molecule type" value="Genomic_DNA"/>
</dbReference>
<feature type="compositionally biased region" description="Basic and acidic residues" evidence="1">
    <location>
        <begin position="14"/>
        <end position="29"/>
    </location>
</feature>
<dbReference type="AlphaFoldDB" id="A0A9N9LTE8"/>
<feature type="compositionally biased region" description="Polar residues" evidence="1">
    <location>
        <begin position="99"/>
        <end position="108"/>
    </location>
</feature>
<organism evidence="2 3">
    <name type="scientific">Hymenoscyphus albidus</name>
    <dbReference type="NCBI Taxonomy" id="595503"/>
    <lineage>
        <taxon>Eukaryota</taxon>
        <taxon>Fungi</taxon>
        <taxon>Dikarya</taxon>
        <taxon>Ascomycota</taxon>
        <taxon>Pezizomycotina</taxon>
        <taxon>Leotiomycetes</taxon>
        <taxon>Helotiales</taxon>
        <taxon>Helotiaceae</taxon>
        <taxon>Hymenoscyphus</taxon>
    </lineage>
</organism>
<keyword evidence="3" id="KW-1185">Reference proteome</keyword>
<feature type="compositionally biased region" description="Basic and acidic residues" evidence="1">
    <location>
        <begin position="57"/>
        <end position="68"/>
    </location>
</feature>
<name>A0A9N9LTE8_9HELO</name>
<gene>
    <name evidence="2" type="ORF">HYALB_00004986</name>
</gene>
<proteinExistence type="predicted"/>
<reference evidence="2" key="1">
    <citation type="submission" date="2021-07" db="EMBL/GenBank/DDBJ databases">
        <authorList>
            <person name="Durling M."/>
        </authorList>
    </citation>
    <scope>NUCLEOTIDE SEQUENCE</scope>
</reference>
<comment type="caution">
    <text evidence="2">The sequence shown here is derived from an EMBL/GenBank/DDBJ whole genome shotgun (WGS) entry which is preliminary data.</text>
</comment>
<feature type="compositionally biased region" description="Basic and acidic residues" evidence="1">
    <location>
        <begin position="82"/>
        <end position="92"/>
    </location>
</feature>
<feature type="compositionally biased region" description="Basic and acidic residues" evidence="1">
    <location>
        <begin position="109"/>
        <end position="136"/>
    </location>
</feature>
<evidence type="ECO:0000313" key="3">
    <source>
        <dbReference type="Proteomes" id="UP000701801"/>
    </source>
</evidence>
<feature type="compositionally biased region" description="Basic and acidic residues" evidence="1">
    <location>
        <begin position="176"/>
        <end position="195"/>
    </location>
</feature>
<dbReference type="OrthoDB" id="3560833at2759"/>